<evidence type="ECO:0000259" key="1">
    <source>
        <dbReference type="Pfam" id="PF25056"/>
    </source>
</evidence>
<dbReference type="Pfam" id="PF25056">
    <property type="entry name" value="DUF7793"/>
    <property type="match status" value="1"/>
</dbReference>
<keyword evidence="3" id="KW-1185">Reference proteome</keyword>
<name>A0ABV9N859_9FLAO</name>
<protein>
    <recommendedName>
        <fullName evidence="1">DUF7793 domain-containing protein</fullName>
    </recommendedName>
</protein>
<evidence type="ECO:0000313" key="3">
    <source>
        <dbReference type="Proteomes" id="UP001595953"/>
    </source>
</evidence>
<gene>
    <name evidence="2" type="ORF">ACFO5O_12780</name>
</gene>
<dbReference type="InterPro" id="IPR056695">
    <property type="entry name" value="DUF7793"/>
</dbReference>
<evidence type="ECO:0000313" key="2">
    <source>
        <dbReference type="EMBL" id="MFC4723203.1"/>
    </source>
</evidence>
<accession>A0ABV9N859</accession>
<sequence>MEIQVKEILKIDTAQLWVNQGVLFFKFDYTNQFGKLDIGTVKKFETAVISLTQGVPMPFLIDTRNTRGSFTSRAAKLFAHSSYFKKVRICEAFVVNSINTELLINSYKRIYEPVTPFLIFDDIENAIDYCVEAKKRYDADN</sequence>
<proteinExistence type="predicted"/>
<comment type="caution">
    <text evidence="2">The sequence shown here is derived from an EMBL/GenBank/DDBJ whole genome shotgun (WGS) entry which is preliminary data.</text>
</comment>
<dbReference type="RefSeq" id="WP_387964378.1">
    <property type="nucleotide sequence ID" value="NZ_JBHSGP010000014.1"/>
</dbReference>
<feature type="domain" description="DUF7793" evidence="1">
    <location>
        <begin position="16"/>
        <end position="129"/>
    </location>
</feature>
<reference evidence="3" key="1">
    <citation type="journal article" date="2019" name="Int. J. Syst. Evol. Microbiol.">
        <title>The Global Catalogue of Microorganisms (GCM) 10K type strain sequencing project: providing services to taxonomists for standard genome sequencing and annotation.</title>
        <authorList>
            <consortium name="The Broad Institute Genomics Platform"/>
            <consortium name="The Broad Institute Genome Sequencing Center for Infectious Disease"/>
            <person name="Wu L."/>
            <person name="Ma J."/>
        </authorList>
    </citation>
    <scope>NUCLEOTIDE SEQUENCE [LARGE SCALE GENOMIC DNA]</scope>
    <source>
        <strain evidence="3">CCUG 63682</strain>
    </source>
</reference>
<organism evidence="2 3">
    <name type="scientific">Geojedonia litorea</name>
    <dbReference type="NCBI Taxonomy" id="1268269"/>
    <lineage>
        <taxon>Bacteria</taxon>
        <taxon>Pseudomonadati</taxon>
        <taxon>Bacteroidota</taxon>
        <taxon>Flavobacteriia</taxon>
        <taxon>Flavobacteriales</taxon>
        <taxon>Flavobacteriaceae</taxon>
        <taxon>Geojedonia</taxon>
    </lineage>
</organism>
<dbReference type="Proteomes" id="UP001595953">
    <property type="component" value="Unassembled WGS sequence"/>
</dbReference>
<dbReference type="EMBL" id="JBHSGP010000014">
    <property type="protein sequence ID" value="MFC4723203.1"/>
    <property type="molecule type" value="Genomic_DNA"/>
</dbReference>